<keyword evidence="3" id="KW-1185">Reference proteome</keyword>
<feature type="region of interest" description="Disordered" evidence="1">
    <location>
        <begin position="1"/>
        <end position="24"/>
    </location>
</feature>
<dbReference type="Proteomes" id="UP000028878">
    <property type="component" value="Unassembled WGS sequence"/>
</dbReference>
<sequence>MRPMQTTISPHPHRLTATGSGRSAHPEAGVVLAFIARWLGGAIQPQPRPRRTPHLRDIVTIRQHLLGTIADCVTTVPALRLRRQIEQARSPQELWLLRNDAFQIIAQRHSQHVAAERIDALRQLFEDWLDPKQLARIR</sequence>
<organism evidence="2 3">
    <name type="scientific">Hydrogenophaga intermedia</name>
    <dbReference type="NCBI Taxonomy" id="65786"/>
    <lineage>
        <taxon>Bacteria</taxon>
        <taxon>Pseudomonadati</taxon>
        <taxon>Pseudomonadota</taxon>
        <taxon>Betaproteobacteria</taxon>
        <taxon>Burkholderiales</taxon>
        <taxon>Comamonadaceae</taxon>
        <taxon>Hydrogenophaga</taxon>
    </lineage>
</organism>
<evidence type="ECO:0000256" key="1">
    <source>
        <dbReference type="SAM" id="MobiDB-lite"/>
    </source>
</evidence>
<gene>
    <name evidence="2" type="ORF">BN948_00261</name>
</gene>
<proteinExistence type="predicted"/>
<evidence type="ECO:0000313" key="2">
    <source>
        <dbReference type="EMBL" id="CDN85865.1"/>
    </source>
</evidence>
<reference evidence="3" key="1">
    <citation type="submission" date="2014-11" db="EMBL/GenBank/DDBJ databases">
        <title>Draft genome sequence of Hydrogenophaga intermedia S1.</title>
        <authorList>
            <person name="Gan H.M."/>
            <person name="Chew T.H."/>
            <person name="Stolz A."/>
        </authorList>
    </citation>
    <scope>NUCLEOTIDE SEQUENCE [LARGE SCALE GENOMIC DNA]</scope>
    <source>
        <strain evidence="3">S1</strain>
    </source>
</reference>
<protein>
    <submittedName>
        <fullName evidence="2">Uncharacterized protein</fullName>
    </submittedName>
</protein>
<dbReference type="AlphaFoldDB" id="A0A1L1PKP1"/>
<name>A0A1L1PKP1_HYDIT</name>
<dbReference type="EMBL" id="CCAE010000001">
    <property type="protein sequence ID" value="CDN85865.1"/>
    <property type="molecule type" value="Genomic_DNA"/>
</dbReference>
<accession>A0A1L1PKP1</accession>
<evidence type="ECO:0000313" key="3">
    <source>
        <dbReference type="Proteomes" id="UP000028878"/>
    </source>
</evidence>